<dbReference type="InterPro" id="IPR001303">
    <property type="entry name" value="Aldolase_II/adducin_N"/>
</dbReference>
<dbReference type="AlphaFoldDB" id="A0A7W8IFV6"/>
<dbReference type="Proteomes" id="UP000568106">
    <property type="component" value="Unassembled WGS sequence"/>
</dbReference>
<dbReference type="PANTHER" id="PTHR22789:SF0">
    <property type="entry name" value="3-OXO-TETRONATE 4-PHOSPHATE DECARBOXYLASE-RELATED"/>
    <property type="match status" value="1"/>
</dbReference>
<evidence type="ECO:0000313" key="4">
    <source>
        <dbReference type="EMBL" id="MBB5316442.1"/>
    </source>
</evidence>
<dbReference type="SUPFAM" id="SSF53639">
    <property type="entry name" value="AraD/HMP-PK domain-like"/>
    <property type="match status" value="1"/>
</dbReference>
<dbReference type="GO" id="GO:0019323">
    <property type="term" value="P:pentose catabolic process"/>
    <property type="evidence" value="ECO:0007669"/>
    <property type="project" value="TreeGrafter"/>
</dbReference>
<reference evidence="4" key="1">
    <citation type="submission" date="2020-08" db="EMBL/GenBank/DDBJ databases">
        <title>Genomic Encyclopedia of Type Strains, Phase IV (KMG-V): Genome sequencing to study the core and pangenomes of soil and plant-associated prokaryotes.</title>
        <authorList>
            <person name="Whitman W."/>
        </authorList>
    </citation>
    <scope>NUCLEOTIDE SEQUENCE [LARGE SCALE GENOMIC DNA]</scope>
    <source>
        <strain evidence="4">M8UP27</strain>
    </source>
</reference>
<evidence type="ECO:0000256" key="2">
    <source>
        <dbReference type="ARBA" id="ARBA00023239"/>
    </source>
</evidence>
<dbReference type="EMBL" id="JACHDY010000001">
    <property type="protein sequence ID" value="MBB5316442.1"/>
    <property type="molecule type" value="Genomic_DNA"/>
</dbReference>
<organism evidence="4 5">
    <name type="scientific">Tunturiibacter empetritectus</name>
    <dbReference type="NCBI Taxonomy" id="3069691"/>
    <lineage>
        <taxon>Bacteria</taxon>
        <taxon>Pseudomonadati</taxon>
        <taxon>Acidobacteriota</taxon>
        <taxon>Terriglobia</taxon>
        <taxon>Terriglobales</taxon>
        <taxon>Acidobacteriaceae</taxon>
        <taxon>Tunturiibacter</taxon>
    </lineage>
</organism>
<dbReference type="InterPro" id="IPR036409">
    <property type="entry name" value="Aldolase_II/adducin_N_sf"/>
</dbReference>
<comment type="caution">
    <text evidence="4">The sequence shown here is derived from an EMBL/GenBank/DDBJ whole genome shotgun (WGS) entry which is preliminary data.</text>
</comment>
<dbReference type="GO" id="GO:0005829">
    <property type="term" value="C:cytosol"/>
    <property type="evidence" value="ECO:0007669"/>
    <property type="project" value="TreeGrafter"/>
</dbReference>
<keyword evidence="5" id="KW-1185">Reference proteome</keyword>
<dbReference type="GO" id="GO:0008738">
    <property type="term" value="F:L-fuculose-phosphate aldolase activity"/>
    <property type="evidence" value="ECO:0007669"/>
    <property type="project" value="UniProtKB-EC"/>
</dbReference>
<keyword evidence="2 4" id="KW-0456">Lyase</keyword>
<evidence type="ECO:0000256" key="1">
    <source>
        <dbReference type="ARBA" id="ARBA00022723"/>
    </source>
</evidence>
<sequence>MIEECIGRPEVELRRELVQFGRWLSRLGFMPGTSGNLSVRLDQERLLVTPTGMSKYLMRPSDMVIVDLEGRQLAGSRKVTSELSMHLAVYQMRADIEAVVHSHPPIATAFACAGRALDEMLCQEAVMTLGSVPLAQYATTGTDEVAASLRPFIPHHTAILMANHGAVAYGPTLTDAFLKMETVEHLAHIRLVAHQLGSSQTLSDHQLDDLLRARQKYLRNAT</sequence>
<protein>
    <submittedName>
        <fullName evidence="4">L-fuculose-phosphate aldolase</fullName>
        <ecNumber evidence="4">4.1.2.17</ecNumber>
    </submittedName>
</protein>
<dbReference type="Gene3D" id="3.40.225.10">
    <property type="entry name" value="Class II aldolase/adducin N-terminal domain"/>
    <property type="match status" value="1"/>
</dbReference>
<dbReference type="Pfam" id="PF00596">
    <property type="entry name" value="Aldolase_II"/>
    <property type="match status" value="1"/>
</dbReference>
<dbReference type="PANTHER" id="PTHR22789">
    <property type="entry name" value="FUCULOSE PHOSPHATE ALDOLASE"/>
    <property type="match status" value="1"/>
</dbReference>
<evidence type="ECO:0000259" key="3">
    <source>
        <dbReference type="SMART" id="SM01007"/>
    </source>
</evidence>
<dbReference type="SMART" id="SM01007">
    <property type="entry name" value="Aldolase_II"/>
    <property type="match status" value="1"/>
</dbReference>
<evidence type="ECO:0000313" key="5">
    <source>
        <dbReference type="Proteomes" id="UP000568106"/>
    </source>
</evidence>
<accession>A0A7W8IFV6</accession>
<name>A0A7W8IFV6_9BACT</name>
<feature type="domain" description="Class II aldolase/adducin N-terminal" evidence="3">
    <location>
        <begin position="15"/>
        <end position="191"/>
    </location>
</feature>
<gene>
    <name evidence="4" type="ORF">HDF09_001092</name>
</gene>
<keyword evidence="1" id="KW-0479">Metal-binding</keyword>
<dbReference type="GO" id="GO:0046872">
    <property type="term" value="F:metal ion binding"/>
    <property type="evidence" value="ECO:0007669"/>
    <property type="project" value="UniProtKB-KW"/>
</dbReference>
<proteinExistence type="predicted"/>
<dbReference type="EC" id="4.1.2.17" evidence="4"/>
<dbReference type="InterPro" id="IPR050197">
    <property type="entry name" value="Aldolase_class_II_sugar_metab"/>
</dbReference>